<evidence type="ECO:0000313" key="2">
    <source>
        <dbReference type="Proteomes" id="UP001597469"/>
    </source>
</evidence>
<gene>
    <name evidence="1" type="ORF">ACFSUS_23220</name>
</gene>
<sequence length="428" mass="48286">MKIADNPTIQLLKERIAMLESQAVTLEQKSNLAKLKKELAELAPVSDEFNATFSSSGWAAYDSLSLPLMKKALTIAKTKGVSQANNYLTSIYDQGLVEAGITRLWGIEPFRSRLHLIKLAYDDFLCGRYHACIPVLLMMIDGVVADSEKNLGFFSEKSDVTAWDSIAGHQTGLSTIKSIFYSSRGKTVKNKITLPFRNGIMHGRDLGYANREVAAKCWALLFTIRDVLEAKRDEEVNRRKYEIDKIKSAEDIRRDMKLLEDGLREVLEMDSFKRIPVTPGIDIAVTGSSSDYRANTPEKALIEFIEFWKRSDYGKMADCIYRSSQITKSKMAGRLRQVFANKLPAYFSLNEIQDLSSCKCDITITVGINYKSDYTSDYRLLFRLLYSEKAGTELVVNPTKEGQWKVVENFATIHQIGGILDLPGLDEE</sequence>
<dbReference type="Proteomes" id="UP001597469">
    <property type="component" value="Unassembled WGS sequence"/>
</dbReference>
<accession>A0ABW5M992</accession>
<keyword evidence="2" id="KW-1185">Reference proteome</keyword>
<name>A0ABW5M992_9BACT</name>
<protein>
    <submittedName>
        <fullName evidence="1">Uncharacterized protein</fullName>
    </submittedName>
</protein>
<dbReference type="EMBL" id="JBHULN010000019">
    <property type="protein sequence ID" value="MFD2573570.1"/>
    <property type="molecule type" value="Genomic_DNA"/>
</dbReference>
<comment type="caution">
    <text evidence="1">The sequence shown here is derived from an EMBL/GenBank/DDBJ whole genome shotgun (WGS) entry which is preliminary data.</text>
</comment>
<proteinExistence type="predicted"/>
<dbReference type="RefSeq" id="WP_381526377.1">
    <property type="nucleotide sequence ID" value="NZ_JBHULN010000019.1"/>
</dbReference>
<reference evidence="2" key="1">
    <citation type="journal article" date="2019" name="Int. J. Syst. Evol. Microbiol.">
        <title>The Global Catalogue of Microorganisms (GCM) 10K type strain sequencing project: providing services to taxonomists for standard genome sequencing and annotation.</title>
        <authorList>
            <consortium name="The Broad Institute Genomics Platform"/>
            <consortium name="The Broad Institute Genome Sequencing Center for Infectious Disease"/>
            <person name="Wu L."/>
            <person name="Ma J."/>
        </authorList>
    </citation>
    <scope>NUCLEOTIDE SEQUENCE [LARGE SCALE GENOMIC DNA]</scope>
    <source>
        <strain evidence="2">KCTC 42805</strain>
    </source>
</reference>
<organism evidence="1 2">
    <name type="scientific">Spirosoma soli</name>
    <dbReference type="NCBI Taxonomy" id="1770529"/>
    <lineage>
        <taxon>Bacteria</taxon>
        <taxon>Pseudomonadati</taxon>
        <taxon>Bacteroidota</taxon>
        <taxon>Cytophagia</taxon>
        <taxon>Cytophagales</taxon>
        <taxon>Cytophagaceae</taxon>
        <taxon>Spirosoma</taxon>
    </lineage>
</organism>
<evidence type="ECO:0000313" key="1">
    <source>
        <dbReference type="EMBL" id="MFD2573570.1"/>
    </source>
</evidence>